<sequence length="199" mass="19725">MRILARAGLFLAAASVAAASVAAASCIPDFEFRDEPSGTTSGTGGAGGGSAGHGGGGGAGGSGGDGGAGGDGGSAPVVPMVPCGMDPESVDCAPGEFCCYHEDLESCDVCTVERVCPIDNPVLCGDANSYRVLRCNGPEDCPGGQQCCKDVANDSYCFSSCSSAQEIFCTSSEDCPADKPHCVDDAPPYPGYQVCSAVP</sequence>
<evidence type="ECO:0000256" key="1">
    <source>
        <dbReference type="SAM" id="MobiDB-lite"/>
    </source>
</evidence>
<accession>A0A017TFV1</accession>
<keyword evidence="2" id="KW-0732">Signal</keyword>
<dbReference type="AlphaFoldDB" id="A0A017TFV1"/>
<gene>
    <name evidence="3" type="ORF">CAP_5849</name>
</gene>
<proteinExistence type="predicted"/>
<dbReference type="Proteomes" id="UP000019678">
    <property type="component" value="Unassembled WGS sequence"/>
</dbReference>
<organism evidence="3 4">
    <name type="scientific">Chondromyces apiculatus DSM 436</name>
    <dbReference type="NCBI Taxonomy" id="1192034"/>
    <lineage>
        <taxon>Bacteria</taxon>
        <taxon>Pseudomonadati</taxon>
        <taxon>Myxococcota</taxon>
        <taxon>Polyangia</taxon>
        <taxon>Polyangiales</taxon>
        <taxon>Polyangiaceae</taxon>
        <taxon>Chondromyces</taxon>
    </lineage>
</organism>
<keyword evidence="4" id="KW-1185">Reference proteome</keyword>
<protein>
    <submittedName>
        <fullName evidence="3">Uncharacterized protein</fullName>
    </submittedName>
</protein>
<feature type="compositionally biased region" description="Gly residues" evidence="1">
    <location>
        <begin position="41"/>
        <end position="71"/>
    </location>
</feature>
<dbReference type="PROSITE" id="PS51257">
    <property type="entry name" value="PROKAR_LIPOPROTEIN"/>
    <property type="match status" value="1"/>
</dbReference>
<dbReference type="RefSeq" id="WP_052374062.1">
    <property type="nucleotide sequence ID" value="NZ_ASRX01000005.1"/>
</dbReference>
<feature type="chain" id="PRO_5001500295" evidence="2">
    <location>
        <begin position="19"/>
        <end position="199"/>
    </location>
</feature>
<evidence type="ECO:0000313" key="4">
    <source>
        <dbReference type="Proteomes" id="UP000019678"/>
    </source>
</evidence>
<comment type="caution">
    <text evidence="3">The sequence shown here is derived from an EMBL/GenBank/DDBJ whole genome shotgun (WGS) entry which is preliminary data.</text>
</comment>
<feature type="signal peptide" evidence="2">
    <location>
        <begin position="1"/>
        <end position="18"/>
    </location>
</feature>
<reference evidence="3 4" key="1">
    <citation type="submission" date="2013-05" db="EMBL/GenBank/DDBJ databases">
        <title>Genome assembly of Chondromyces apiculatus DSM 436.</title>
        <authorList>
            <person name="Sharma G."/>
            <person name="Khatri I."/>
            <person name="Kaur C."/>
            <person name="Mayilraj S."/>
            <person name="Subramanian S."/>
        </authorList>
    </citation>
    <scope>NUCLEOTIDE SEQUENCE [LARGE SCALE GENOMIC DNA]</scope>
    <source>
        <strain evidence="3 4">DSM 436</strain>
    </source>
</reference>
<dbReference type="STRING" id="1192034.CAP_5849"/>
<feature type="region of interest" description="Disordered" evidence="1">
    <location>
        <begin position="34"/>
        <end position="71"/>
    </location>
</feature>
<dbReference type="EMBL" id="ASRX01000005">
    <property type="protein sequence ID" value="EYF08089.1"/>
    <property type="molecule type" value="Genomic_DNA"/>
</dbReference>
<name>A0A017TFV1_9BACT</name>
<evidence type="ECO:0000313" key="3">
    <source>
        <dbReference type="EMBL" id="EYF08089.1"/>
    </source>
</evidence>
<evidence type="ECO:0000256" key="2">
    <source>
        <dbReference type="SAM" id="SignalP"/>
    </source>
</evidence>